<keyword evidence="1" id="KW-0812">Transmembrane</keyword>
<evidence type="ECO:0000259" key="2">
    <source>
        <dbReference type="Pfam" id="PF12229"/>
    </source>
</evidence>
<dbReference type="InterPro" id="IPR007391">
    <property type="entry name" value="Vancomycin_resist_VanW"/>
</dbReference>
<dbReference type="InterPro" id="IPR022029">
    <property type="entry name" value="YoaR-like_PG-bd"/>
</dbReference>
<dbReference type="PANTHER" id="PTHR35788:SF1">
    <property type="entry name" value="EXPORTED PROTEIN"/>
    <property type="match status" value="1"/>
</dbReference>
<gene>
    <name evidence="3" type="ORF">A2594_00420</name>
</gene>
<feature type="domain" description="YoaR-like putative peptidoglycan binding" evidence="2">
    <location>
        <begin position="249"/>
        <end position="316"/>
    </location>
</feature>
<dbReference type="Proteomes" id="UP000176775">
    <property type="component" value="Unassembled WGS sequence"/>
</dbReference>
<feature type="domain" description="YoaR-like putative peptidoglycan binding" evidence="2">
    <location>
        <begin position="86"/>
        <end position="197"/>
    </location>
</feature>
<dbReference type="Pfam" id="PF12229">
    <property type="entry name" value="PG_binding_4"/>
    <property type="match status" value="2"/>
</dbReference>
<name>A0A1F8DER5_9BACT</name>
<proteinExistence type="predicted"/>
<dbReference type="AlphaFoldDB" id="A0A1F8DER5"/>
<evidence type="ECO:0000313" key="4">
    <source>
        <dbReference type="Proteomes" id="UP000176775"/>
    </source>
</evidence>
<keyword evidence="1" id="KW-1133">Transmembrane helix</keyword>
<evidence type="ECO:0000256" key="1">
    <source>
        <dbReference type="SAM" id="Phobius"/>
    </source>
</evidence>
<dbReference type="PANTHER" id="PTHR35788">
    <property type="entry name" value="EXPORTED PROTEIN-RELATED"/>
    <property type="match status" value="1"/>
</dbReference>
<keyword evidence="1" id="KW-0472">Membrane</keyword>
<organism evidence="3 4">
    <name type="scientific">Candidatus Woesebacteria bacterium RIFOXYD1_FULL_41_28</name>
    <dbReference type="NCBI Taxonomy" id="1802550"/>
    <lineage>
        <taxon>Bacteria</taxon>
        <taxon>Candidatus Woeseibacteriota</taxon>
    </lineage>
</organism>
<accession>A0A1F8DER5</accession>
<dbReference type="InterPro" id="IPR052913">
    <property type="entry name" value="Glycopeptide_resist_protein"/>
</dbReference>
<sequence>MKITFKPIVKKYLLRVIIGLAVFLLIILAGAFAYVAAYSGKVYPNSSIAGVSVAGKNPQEAFTVLSKYVSVPPEITLNYQDQIFIIKSSDIKLSYDLSASVQNAYEFTRGGDIFNDFEKRIKLFFYPNNFNLVTSFDEDMLKKIVSIIAGQISIDSVDPSISKVNGSILVNKGSAGKEVNQDKLISAIINNLAQNRKEGITVPVEDVDNTLNDTEAKDYASRAEKFFGKNISLKFEYDSVVLQDSDIFKILNPKGGYDGEAIEDTLKTVAKTFERDPQNPKFVFENGKVTEFEPALDGIKIDTGQFETQLIRKLEDLEVSEEKSIELNVPTNKTPPEITTDKVNNLGINELIGRGTSTYYHSIPGRVHNISLATSRINGTLVKPGDSFSFNTALGDVSAFTGYQQAYIISGGKTILGDGGGVCQVSSTLFRALLNSGLPITERQAHAYRVSYYEQGSSPGLDATVYSPSPDLKFVNDTPGYILIEATADTKNYSLVFEIYGTSDGRVASITKPVVTGVVAPPEDLYQDDPSLPSGTIKQIDYKAWGAKVTFNYVVTRDGQEIINKTFLSNYKPWQAVYLRGTGPSQ</sequence>
<comment type="caution">
    <text evidence="3">The sequence shown here is derived from an EMBL/GenBank/DDBJ whole genome shotgun (WGS) entry which is preliminary data.</text>
</comment>
<dbReference type="EMBL" id="MGIK01000037">
    <property type="protein sequence ID" value="OGM87101.1"/>
    <property type="molecule type" value="Genomic_DNA"/>
</dbReference>
<evidence type="ECO:0000313" key="3">
    <source>
        <dbReference type="EMBL" id="OGM87101.1"/>
    </source>
</evidence>
<reference evidence="3 4" key="1">
    <citation type="journal article" date="2016" name="Nat. Commun.">
        <title>Thousands of microbial genomes shed light on interconnected biogeochemical processes in an aquifer system.</title>
        <authorList>
            <person name="Anantharaman K."/>
            <person name="Brown C.T."/>
            <person name="Hug L.A."/>
            <person name="Sharon I."/>
            <person name="Castelle C.J."/>
            <person name="Probst A.J."/>
            <person name="Thomas B.C."/>
            <person name="Singh A."/>
            <person name="Wilkins M.J."/>
            <person name="Karaoz U."/>
            <person name="Brodie E.L."/>
            <person name="Williams K.H."/>
            <person name="Hubbard S.S."/>
            <person name="Banfield J.F."/>
        </authorList>
    </citation>
    <scope>NUCLEOTIDE SEQUENCE [LARGE SCALE GENOMIC DNA]</scope>
</reference>
<protein>
    <recommendedName>
        <fullName evidence="2">YoaR-like putative peptidoglycan binding domain-containing protein</fullName>
    </recommendedName>
</protein>
<feature type="transmembrane region" description="Helical" evidence="1">
    <location>
        <begin position="12"/>
        <end position="37"/>
    </location>
</feature>
<dbReference type="Pfam" id="PF04294">
    <property type="entry name" value="VanW"/>
    <property type="match status" value="1"/>
</dbReference>